<gene>
    <name evidence="2" type="ORF">M6D93_06315</name>
</gene>
<proteinExistence type="predicted"/>
<accession>A0ABY4R2A7</accession>
<keyword evidence="1" id="KW-0472">Membrane</keyword>
<organism evidence="2 3">
    <name type="scientific">Jatrophihabitans telluris</name>
    <dbReference type="NCBI Taxonomy" id="2038343"/>
    <lineage>
        <taxon>Bacteria</taxon>
        <taxon>Bacillati</taxon>
        <taxon>Actinomycetota</taxon>
        <taxon>Actinomycetes</taxon>
        <taxon>Jatrophihabitantales</taxon>
        <taxon>Jatrophihabitantaceae</taxon>
        <taxon>Jatrophihabitans</taxon>
    </lineage>
</organism>
<dbReference type="RefSeq" id="WP_249773513.1">
    <property type="nucleotide sequence ID" value="NZ_CP097332.1"/>
</dbReference>
<feature type="transmembrane region" description="Helical" evidence="1">
    <location>
        <begin position="49"/>
        <end position="70"/>
    </location>
</feature>
<keyword evidence="3" id="KW-1185">Reference proteome</keyword>
<dbReference type="EMBL" id="CP097332">
    <property type="protein sequence ID" value="UQX89617.1"/>
    <property type="molecule type" value="Genomic_DNA"/>
</dbReference>
<evidence type="ECO:0000313" key="3">
    <source>
        <dbReference type="Proteomes" id="UP001056336"/>
    </source>
</evidence>
<dbReference type="Pfam" id="PF12277">
    <property type="entry name" value="DUF3618"/>
    <property type="match status" value="1"/>
</dbReference>
<protein>
    <submittedName>
        <fullName evidence="2">DUF3618 domain-containing protein</fullName>
    </submittedName>
</protein>
<keyword evidence="1" id="KW-0812">Transmembrane</keyword>
<dbReference type="Proteomes" id="UP001056336">
    <property type="component" value="Chromosome"/>
</dbReference>
<name>A0ABY4R2A7_9ACTN</name>
<evidence type="ECO:0000256" key="1">
    <source>
        <dbReference type="SAM" id="Phobius"/>
    </source>
</evidence>
<sequence>MAAERDTKVIRAEIEQARDQLAASVDQLATRLAPSRLAEEAKASAKQKLTSPVGLAIAGGAAVLLTLLVVRNLRRSRG</sequence>
<reference evidence="2" key="2">
    <citation type="submission" date="2022-05" db="EMBL/GenBank/DDBJ databases">
        <authorList>
            <person name="Kim J.-S."/>
            <person name="Lee K."/>
            <person name="Suh M."/>
            <person name="Eom M."/>
            <person name="Kim J.-S."/>
            <person name="Kim D.-S."/>
            <person name="Ko S.-H."/>
            <person name="Shin Y."/>
            <person name="Lee J.-S."/>
        </authorList>
    </citation>
    <scope>NUCLEOTIDE SEQUENCE</scope>
    <source>
        <strain evidence="2">N237</strain>
    </source>
</reference>
<dbReference type="InterPro" id="IPR022062">
    <property type="entry name" value="DUF3618"/>
</dbReference>
<keyword evidence="1" id="KW-1133">Transmembrane helix</keyword>
<evidence type="ECO:0000313" key="2">
    <source>
        <dbReference type="EMBL" id="UQX89617.1"/>
    </source>
</evidence>
<reference evidence="2" key="1">
    <citation type="journal article" date="2018" name="Int. J. Syst. Evol. Microbiol.">
        <title>Jatrophihabitans telluris sp. nov., isolated from sediment soil of lava forest wetlands and the emended description of the genus Jatrophihabitans.</title>
        <authorList>
            <person name="Lee K.C."/>
            <person name="Suh M.K."/>
            <person name="Eom M.K."/>
            <person name="Kim K.K."/>
            <person name="Kim J.S."/>
            <person name="Kim D.S."/>
            <person name="Ko S.H."/>
            <person name="Shin Y.K."/>
            <person name="Lee J.S."/>
        </authorList>
    </citation>
    <scope>NUCLEOTIDE SEQUENCE</scope>
    <source>
        <strain evidence="2">N237</strain>
    </source>
</reference>